<reference evidence="1 2" key="1">
    <citation type="submission" date="2017-06" db="EMBL/GenBank/DDBJ databases">
        <authorList>
            <consortium name="Pathogen Informatics"/>
        </authorList>
    </citation>
    <scope>NUCLEOTIDE SEQUENCE [LARGE SCALE GENOMIC DNA]</scope>
    <source>
        <strain evidence="1 2">NCTC12148</strain>
    </source>
</reference>
<dbReference type="Proteomes" id="UP000215134">
    <property type="component" value="Chromosome 1"/>
</dbReference>
<dbReference type="AlphaFoldDB" id="A0A240C092"/>
<sequence length="40" mass="4862">MRIYMKLRANVEILFIYLITKISLSEIIHMPSRKQSLTFY</sequence>
<protein>
    <submittedName>
        <fullName evidence="1">Uncharacterized protein</fullName>
    </submittedName>
</protein>
<accession>A0A240C092</accession>
<proteinExistence type="predicted"/>
<gene>
    <name evidence="1" type="ORF">SAMEA4384070_02415</name>
</gene>
<name>A0A240C092_SERFI</name>
<evidence type="ECO:0000313" key="2">
    <source>
        <dbReference type="Proteomes" id="UP000215134"/>
    </source>
</evidence>
<keyword evidence="2" id="KW-1185">Reference proteome</keyword>
<dbReference type="KEGG" id="sfj:SAMEA4384070_2415"/>
<dbReference type="EMBL" id="LT906479">
    <property type="protein sequence ID" value="SNW01350.1"/>
    <property type="molecule type" value="Genomic_DNA"/>
</dbReference>
<evidence type="ECO:0000313" key="1">
    <source>
        <dbReference type="EMBL" id="SNW01350.1"/>
    </source>
</evidence>
<organism evidence="1 2">
    <name type="scientific">Serratia ficaria</name>
    <dbReference type="NCBI Taxonomy" id="61651"/>
    <lineage>
        <taxon>Bacteria</taxon>
        <taxon>Pseudomonadati</taxon>
        <taxon>Pseudomonadota</taxon>
        <taxon>Gammaproteobacteria</taxon>
        <taxon>Enterobacterales</taxon>
        <taxon>Yersiniaceae</taxon>
        <taxon>Serratia</taxon>
    </lineage>
</organism>